<comment type="caution">
    <text evidence="2">The sequence shown here is derived from an EMBL/GenBank/DDBJ whole genome shotgun (WGS) entry which is preliminary data.</text>
</comment>
<sequence>MDGNEPPDPPDIQLPPNIQLSPTSASGFSYTPVLTAPLSHFNAVENLTRKRPISDEGTTKEIPNKQKRQNEYRLKYTETDIRPFLVHVSRLERDPSSGTTLHPIKFGQFLERMRFSGILRDGVKRVGRNKVSIEFSSGENANNFITSPSVIEHGYAASIPKYNITRMGVVRDIPTDWSLDEIIENLKVPSGIGKIIKARRINKKIWSMGPQNGNRHNR</sequence>
<protein>
    <submittedName>
        <fullName evidence="2">Uncharacterized protein</fullName>
    </submittedName>
</protein>
<dbReference type="EMBL" id="CAKOGL010000024">
    <property type="protein sequence ID" value="CAH2101655.1"/>
    <property type="molecule type" value="Genomic_DNA"/>
</dbReference>
<feature type="region of interest" description="Disordered" evidence="1">
    <location>
        <begin position="1"/>
        <end position="26"/>
    </location>
</feature>
<accession>A0AAU9UUP6</accession>
<evidence type="ECO:0000313" key="3">
    <source>
        <dbReference type="Proteomes" id="UP001153954"/>
    </source>
</evidence>
<keyword evidence="3" id="KW-1185">Reference proteome</keyword>
<name>A0AAU9UUP6_EUPED</name>
<organism evidence="2 3">
    <name type="scientific">Euphydryas editha</name>
    <name type="common">Edith's checkerspot</name>
    <dbReference type="NCBI Taxonomy" id="104508"/>
    <lineage>
        <taxon>Eukaryota</taxon>
        <taxon>Metazoa</taxon>
        <taxon>Ecdysozoa</taxon>
        <taxon>Arthropoda</taxon>
        <taxon>Hexapoda</taxon>
        <taxon>Insecta</taxon>
        <taxon>Pterygota</taxon>
        <taxon>Neoptera</taxon>
        <taxon>Endopterygota</taxon>
        <taxon>Lepidoptera</taxon>
        <taxon>Glossata</taxon>
        <taxon>Ditrysia</taxon>
        <taxon>Papilionoidea</taxon>
        <taxon>Nymphalidae</taxon>
        <taxon>Nymphalinae</taxon>
        <taxon>Euphydryas</taxon>
    </lineage>
</organism>
<evidence type="ECO:0000256" key="1">
    <source>
        <dbReference type="SAM" id="MobiDB-lite"/>
    </source>
</evidence>
<feature type="region of interest" description="Disordered" evidence="1">
    <location>
        <begin position="49"/>
        <end position="68"/>
    </location>
</feature>
<dbReference type="Proteomes" id="UP001153954">
    <property type="component" value="Unassembled WGS sequence"/>
</dbReference>
<evidence type="ECO:0000313" key="2">
    <source>
        <dbReference type="EMBL" id="CAH2101655.1"/>
    </source>
</evidence>
<proteinExistence type="predicted"/>
<reference evidence="2" key="1">
    <citation type="submission" date="2022-03" db="EMBL/GenBank/DDBJ databases">
        <authorList>
            <person name="Tunstrom K."/>
        </authorList>
    </citation>
    <scope>NUCLEOTIDE SEQUENCE</scope>
</reference>
<dbReference type="AlphaFoldDB" id="A0AAU9UUP6"/>
<feature type="compositionally biased region" description="Basic and acidic residues" evidence="1">
    <location>
        <begin position="52"/>
        <end position="68"/>
    </location>
</feature>
<feature type="compositionally biased region" description="Pro residues" evidence="1">
    <location>
        <begin position="1"/>
        <end position="13"/>
    </location>
</feature>
<gene>
    <name evidence="2" type="ORF">EEDITHA_LOCUS16389</name>
</gene>